<dbReference type="Proteomes" id="UP001386955">
    <property type="component" value="Unassembled WGS sequence"/>
</dbReference>
<organism evidence="1 2">
    <name type="scientific">Psophocarpus tetragonolobus</name>
    <name type="common">Winged bean</name>
    <name type="synonym">Dolichos tetragonolobus</name>
    <dbReference type="NCBI Taxonomy" id="3891"/>
    <lineage>
        <taxon>Eukaryota</taxon>
        <taxon>Viridiplantae</taxon>
        <taxon>Streptophyta</taxon>
        <taxon>Embryophyta</taxon>
        <taxon>Tracheophyta</taxon>
        <taxon>Spermatophyta</taxon>
        <taxon>Magnoliopsida</taxon>
        <taxon>eudicotyledons</taxon>
        <taxon>Gunneridae</taxon>
        <taxon>Pentapetalae</taxon>
        <taxon>rosids</taxon>
        <taxon>fabids</taxon>
        <taxon>Fabales</taxon>
        <taxon>Fabaceae</taxon>
        <taxon>Papilionoideae</taxon>
        <taxon>50 kb inversion clade</taxon>
        <taxon>NPAAA clade</taxon>
        <taxon>indigoferoid/millettioid clade</taxon>
        <taxon>Phaseoleae</taxon>
        <taxon>Psophocarpus</taxon>
    </lineage>
</organism>
<gene>
    <name evidence="1" type="ORF">VNO78_03934</name>
</gene>
<dbReference type="AlphaFoldDB" id="A0AAN9XW02"/>
<comment type="caution">
    <text evidence="1">The sequence shown here is derived from an EMBL/GenBank/DDBJ whole genome shotgun (WGS) entry which is preliminary data.</text>
</comment>
<name>A0AAN9XW02_PSOTE</name>
<evidence type="ECO:0000313" key="1">
    <source>
        <dbReference type="EMBL" id="KAK7412470.1"/>
    </source>
</evidence>
<evidence type="ECO:0000313" key="2">
    <source>
        <dbReference type="Proteomes" id="UP001386955"/>
    </source>
</evidence>
<dbReference type="EMBL" id="JAYMYS010000001">
    <property type="protein sequence ID" value="KAK7412470.1"/>
    <property type="molecule type" value="Genomic_DNA"/>
</dbReference>
<accession>A0AAN9XW02</accession>
<sequence length="93" mass="10475">MAIRGANKAKEGFGIASQWVNLSLPVQHENLVQSLTEDSSEGIDRSPNTSTYSKHYLNQIWLPQYSGFRPQEYRLKFGHQPHPSPPSPLPTTI</sequence>
<protein>
    <submittedName>
        <fullName evidence="1">Uncharacterized protein</fullName>
    </submittedName>
</protein>
<proteinExistence type="predicted"/>
<reference evidence="1 2" key="1">
    <citation type="submission" date="2024-01" db="EMBL/GenBank/DDBJ databases">
        <title>The genomes of 5 underutilized Papilionoideae crops provide insights into root nodulation and disease resistanc.</title>
        <authorList>
            <person name="Jiang F."/>
        </authorList>
    </citation>
    <scope>NUCLEOTIDE SEQUENCE [LARGE SCALE GENOMIC DNA]</scope>
    <source>
        <strain evidence="1">DUOXIRENSHENG_FW03</strain>
        <tissue evidence="1">Leaves</tissue>
    </source>
</reference>
<keyword evidence="2" id="KW-1185">Reference proteome</keyword>